<protein>
    <submittedName>
        <fullName evidence="1">Uncharacterized protein</fullName>
    </submittedName>
</protein>
<reference evidence="1 2" key="1">
    <citation type="submission" date="2018-11" db="EMBL/GenBank/DDBJ databases">
        <title>Tabrizicola sp. isolated from sediment of alpine lake.</title>
        <authorList>
            <person name="Liu Z."/>
        </authorList>
    </citation>
    <scope>NUCLEOTIDE SEQUENCE [LARGE SCALE GENOMIC DNA]</scope>
    <source>
        <strain evidence="1 2">DRYC-M-16</strain>
    </source>
</reference>
<proteinExistence type="predicted"/>
<comment type="caution">
    <text evidence="1">The sequence shown here is derived from an EMBL/GenBank/DDBJ whole genome shotgun (WGS) entry which is preliminary data.</text>
</comment>
<keyword evidence="2" id="KW-1185">Reference proteome</keyword>
<organism evidence="1 2">
    <name type="scientific">Pseudotabrizicola sediminis</name>
    <dbReference type="NCBI Taxonomy" id="2486418"/>
    <lineage>
        <taxon>Bacteria</taxon>
        <taxon>Pseudomonadati</taxon>
        <taxon>Pseudomonadota</taxon>
        <taxon>Alphaproteobacteria</taxon>
        <taxon>Rhodobacterales</taxon>
        <taxon>Paracoccaceae</taxon>
        <taxon>Pseudotabrizicola</taxon>
    </lineage>
</organism>
<dbReference type="EMBL" id="RPEM01000022">
    <property type="protein sequence ID" value="TGD41512.1"/>
    <property type="molecule type" value="Genomic_DNA"/>
</dbReference>
<sequence>MWGCAFEDFLTREWEPEGNVVDLYLGRRGWREPALAKSYTEGLGDAYVSLHEVVATKTGETMVLRDLLTGADPVTVREKSASKTLQPGDRIAVRVVPVRDHHVISGGLLPFAPAVVDLLRDGLRNVLKLRR</sequence>
<name>A0ABY2KLG0_9RHOB</name>
<gene>
    <name evidence="1" type="ORF">EEB11_18295</name>
</gene>
<evidence type="ECO:0000313" key="2">
    <source>
        <dbReference type="Proteomes" id="UP000297741"/>
    </source>
</evidence>
<dbReference type="InterPro" id="IPR058292">
    <property type="entry name" value="DUF7986"/>
</dbReference>
<dbReference type="Pfam" id="PF25948">
    <property type="entry name" value="DUF7986"/>
    <property type="match status" value="1"/>
</dbReference>
<accession>A0ABY2KLG0</accession>
<dbReference type="Proteomes" id="UP000297741">
    <property type="component" value="Unassembled WGS sequence"/>
</dbReference>
<evidence type="ECO:0000313" key="1">
    <source>
        <dbReference type="EMBL" id="TGD41512.1"/>
    </source>
</evidence>